<keyword evidence="1" id="KW-0472">Membrane</keyword>
<dbReference type="Proteomes" id="UP000297245">
    <property type="component" value="Unassembled WGS sequence"/>
</dbReference>
<keyword evidence="3" id="KW-1185">Reference proteome</keyword>
<proteinExistence type="predicted"/>
<name>A0A4S8MUP5_DENBC</name>
<feature type="transmembrane region" description="Helical" evidence="1">
    <location>
        <begin position="47"/>
        <end position="65"/>
    </location>
</feature>
<evidence type="ECO:0000313" key="2">
    <source>
        <dbReference type="EMBL" id="THV06957.1"/>
    </source>
</evidence>
<sequence>MISQWSSRVLFPQTDLLSLFSSFCLSFYYQCILGSLLLSFISINPRIFAYCLHIIIIFTCIYLYALTMVCQPHPWHRYHQL</sequence>
<dbReference type="AlphaFoldDB" id="A0A4S8MUP5"/>
<organism evidence="2 3">
    <name type="scientific">Dendrothele bispora (strain CBS 962.96)</name>
    <dbReference type="NCBI Taxonomy" id="1314807"/>
    <lineage>
        <taxon>Eukaryota</taxon>
        <taxon>Fungi</taxon>
        <taxon>Dikarya</taxon>
        <taxon>Basidiomycota</taxon>
        <taxon>Agaricomycotina</taxon>
        <taxon>Agaricomycetes</taxon>
        <taxon>Agaricomycetidae</taxon>
        <taxon>Agaricales</taxon>
        <taxon>Agaricales incertae sedis</taxon>
        <taxon>Dendrothele</taxon>
    </lineage>
</organism>
<gene>
    <name evidence="2" type="ORF">K435DRAFT_417570</name>
</gene>
<evidence type="ECO:0000256" key="1">
    <source>
        <dbReference type="SAM" id="Phobius"/>
    </source>
</evidence>
<evidence type="ECO:0000313" key="3">
    <source>
        <dbReference type="Proteomes" id="UP000297245"/>
    </source>
</evidence>
<feature type="transmembrane region" description="Helical" evidence="1">
    <location>
        <begin position="20"/>
        <end position="40"/>
    </location>
</feature>
<keyword evidence="1" id="KW-0812">Transmembrane</keyword>
<keyword evidence="1" id="KW-1133">Transmembrane helix</keyword>
<reference evidence="2 3" key="1">
    <citation type="journal article" date="2019" name="Nat. Ecol. Evol.">
        <title>Megaphylogeny resolves global patterns of mushroom evolution.</title>
        <authorList>
            <person name="Varga T."/>
            <person name="Krizsan K."/>
            <person name="Foldi C."/>
            <person name="Dima B."/>
            <person name="Sanchez-Garcia M."/>
            <person name="Sanchez-Ramirez S."/>
            <person name="Szollosi G.J."/>
            <person name="Szarkandi J.G."/>
            <person name="Papp V."/>
            <person name="Albert L."/>
            <person name="Andreopoulos W."/>
            <person name="Angelini C."/>
            <person name="Antonin V."/>
            <person name="Barry K.W."/>
            <person name="Bougher N.L."/>
            <person name="Buchanan P."/>
            <person name="Buyck B."/>
            <person name="Bense V."/>
            <person name="Catcheside P."/>
            <person name="Chovatia M."/>
            <person name="Cooper J."/>
            <person name="Damon W."/>
            <person name="Desjardin D."/>
            <person name="Finy P."/>
            <person name="Geml J."/>
            <person name="Haridas S."/>
            <person name="Hughes K."/>
            <person name="Justo A."/>
            <person name="Karasinski D."/>
            <person name="Kautmanova I."/>
            <person name="Kiss B."/>
            <person name="Kocsube S."/>
            <person name="Kotiranta H."/>
            <person name="LaButti K.M."/>
            <person name="Lechner B.E."/>
            <person name="Liimatainen K."/>
            <person name="Lipzen A."/>
            <person name="Lukacs Z."/>
            <person name="Mihaltcheva S."/>
            <person name="Morgado L.N."/>
            <person name="Niskanen T."/>
            <person name="Noordeloos M.E."/>
            <person name="Ohm R.A."/>
            <person name="Ortiz-Santana B."/>
            <person name="Ovrebo C."/>
            <person name="Racz N."/>
            <person name="Riley R."/>
            <person name="Savchenko A."/>
            <person name="Shiryaev A."/>
            <person name="Soop K."/>
            <person name="Spirin V."/>
            <person name="Szebenyi C."/>
            <person name="Tomsovsky M."/>
            <person name="Tulloss R.E."/>
            <person name="Uehling J."/>
            <person name="Grigoriev I.V."/>
            <person name="Vagvolgyi C."/>
            <person name="Papp T."/>
            <person name="Martin F.M."/>
            <person name="Miettinen O."/>
            <person name="Hibbett D.S."/>
            <person name="Nagy L.G."/>
        </authorList>
    </citation>
    <scope>NUCLEOTIDE SEQUENCE [LARGE SCALE GENOMIC DNA]</scope>
    <source>
        <strain evidence="2 3">CBS 962.96</strain>
    </source>
</reference>
<accession>A0A4S8MUP5</accession>
<protein>
    <submittedName>
        <fullName evidence="2">Uncharacterized protein</fullName>
    </submittedName>
</protein>
<dbReference type="EMBL" id="ML179040">
    <property type="protein sequence ID" value="THV06957.1"/>
    <property type="molecule type" value="Genomic_DNA"/>
</dbReference>